<dbReference type="Proteomes" id="UP001199355">
    <property type="component" value="Unassembled WGS sequence"/>
</dbReference>
<dbReference type="PANTHER" id="PTHR43744">
    <property type="entry name" value="ABC TRANSPORTER PERMEASE PROTEIN MG189-RELATED-RELATED"/>
    <property type="match status" value="1"/>
</dbReference>
<dbReference type="InterPro" id="IPR000515">
    <property type="entry name" value="MetI-like"/>
</dbReference>
<dbReference type="InterPro" id="IPR035906">
    <property type="entry name" value="MetI-like_sf"/>
</dbReference>
<keyword evidence="5 7" id="KW-1133">Transmembrane helix</keyword>
<dbReference type="PANTHER" id="PTHR43744:SF6">
    <property type="entry name" value="ABC TRANSPORTER PERMEASE PROTEIN YESQ-RELATED"/>
    <property type="match status" value="1"/>
</dbReference>
<feature type="domain" description="ABC transmembrane type-1" evidence="8">
    <location>
        <begin position="92"/>
        <end position="283"/>
    </location>
</feature>
<dbReference type="Pfam" id="PF00528">
    <property type="entry name" value="BPD_transp_1"/>
    <property type="match status" value="1"/>
</dbReference>
<keyword evidence="2 7" id="KW-0813">Transport</keyword>
<comment type="similarity">
    <text evidence="7">Belongs to the binding-protein-dependent transport system permease family.</text>
</comment>
<evidence type="ECO:0000259" key="8">
    <source>
        <dbReference type="PROSITE" id="PS50928"/>
    </source>
</evidence>
<comment type="caution">
    <text evidence="9">The sequence shown here is derived from an EMBL/GenBank/DDBJ whole genome shotgun (WGS) entry which is preliminary data.</text>
</comment>
<evidence type="ECO:0000256" key="2">
    <source>
        <dbReference type="ARBA" id="ARBA00022448"/>
    </source>
</evidence>
<evidence type="ECO:0000256" key="3">
    <source>
        <dbReference type="ARBA" id="ARBA00022475"/>
    </source>
</evidence>
<dbReference type="GO" id="GO:0055085">
    <property type="term" value="P:transmembrane transport"/>
    <property type="evidence" value="ECO:0007669"/>
    <property type="project" value="InterPro"/>
</dbReference>
<dbReference type="CDD" id="cd06261">
    <property type="entry name" value="TM_PBP2"/>
    <property type="match status" value="1"/>
</dbReference>
<dbReference type="EMBL" id="JAJEQF010000035">
    <property type="protein sequence ID" value="MCC2168416.1"/>
    <property type="molecule type" value="Genomic_DNA"/>
</dbReference>
<feature type="transmembrane region" description="Helical" evidence="7">
    <location>
        <begin position="127"/>
        <end position="151"/>
    </location>
</feature>
<evidence type="ECO:0000256" key="1">
    <source>
        <dbReference type="ARBA" id="ARBA00004651"/>
    </source>
</evidence>
<dbReference type="RefSeq" id="WP_308728668.1">
    <property type="nucleotide sequence ID" value="NZ_JAJEQF010000035.1"/>
</dbReference>
<feature type="transmembrane region" description="Helical" evidence="7">
    <location>
        <begin position="29"/>
        <end position="52"/>
    </location>
</feature>
<evidence type="ECO:0000313" key="10">
    <source>
        <dbReference type="Proteomes" id="UP001199355"/>
    </source>
</evidence>
<proteinExistence type="inferred from homology"/>
<reference evidence="9 10" key="1">
    <citation type="submission" date="2021-10" db="EMBL/GenBank/DDBJ databases">
        <title>Anaerobic single-cell dispensing facilitates the cultivation of human gut bacteria.</title>
        <authorList>
            <person name="Afrizal A."/>
        </authorList>
    </citation>
    <scope>NUCLEOTIDE SEQUENCE [LARGE SCALE GENOMIC DNA]</scope>
    <source>
        <strain evidence="9 10">CLA-AA-H244</strain>
    </source>
</reference>
<protein>
    <submittedName>
        <fullName evidence="9">Carbohydrate ABC transporter permease</fullName>
    </submittedName>
</protein>
<feature type="transmembrane region" description="Helical" evidence="7">
    <location>
        <begin position="264"/>
        <end position="288"/>
    </location>
</feature>
<evidence type="ECO:0000313" key="9">
    <source>
        <dbReference type="EMBL" id="MCC2168416.1"/>
    </source>
</evidence>
<feature type="transmembrane region" description="Helical" evidence="7">
    <location>
        <begin position="96"/>
        <end position="115"/>
    </location>
</feature>
<comment type="subcellular location">
    <subcellularLocation>
        <location evidence="1 7">Cell membrane</location>
        <topology evidence="1 7">Multi-pass membrane protein</topology>
    </subcellularLocation>
</comment>
<dbReference type="SUPFAM" id="SSF161098">
    <property type="entry name" value="MetI-like"/>
    <property type="match status" value="1"/>
</dbReference>
<gene>
    <name evidence="9" type="ORF">LKD45_12085</name>
</gene>
<feature type="transmembrane region" description="Helical" evidence="7">
    <location>
        <begin position="163"/>
        <end position="183"/>
    </location>
</feature>
<evidence type="ECO:0000256" key="7">
    <source>
        <dbReference type="RuleBase" id="RU363032"/>
    </source>
</evidence>
<keyword evidence="3" id="KW-1003">Cell membrane</keyword>
<keyword evidence="4 7" id="KW-0812">Transmembrane</keyword>
<name>A0AAE3AX35_9FIRM</name>
<keyword evidence="10" id="KW-1185">Reference proteome</keyword>
<dbReference type="AlphaFoldDB" id="A0AAE3AX35"/>
<keyword evidence="6 7" id="KW-0472">Membrane</keyword>
<dbReference type="GO" id="GO:0005886">
    <property type="term" value="C:plasma membrane"/>
    <property type="evidence" value="ECO:0007669"/>
    <property type="project" value="UniProtKB-SubCell"/>
</dbReference>
<dbReference type="Gene3D" id="1.10.3720.10">
    <property type="entry name" value="MetI-like"/>
    <property type="match status" value="1"/>
</dbReference>
<dbReference type="PROSITE" id="PS50928">
    <property type="entry name" value="ABC_TM1"/>
    <property type="match status" value="1"/>
</dbReference>
<evidence type="ECO:0000256" key="5">
    <source>
        <dbReference type="ARBA" id="ARBA00022989"/>
    </source>
</evidence>
<feature type="transmembrane region" description="Helical" evidence="7">
    <location>
        <begin position="204"/>
        <end position="226"/>
    </location>
</feature>
<accession>A0AAE3AX35</accession>
<evidence type="ECO:0000256" key="6">
    <source>
        <dbReference type="ARBA" id="ARBA00023136"/>
    </source>
</evidence>
<sequence length="298" mass="33628">MDAVTGGTIPKPEYKDAGRAKQKKNGKKLAIKILVYILLIALGTLFFIPFLWMIMTSLKDNMEIVKQNFWPKKFIFSNYPKALTTMPFLTYTRNTLIITGLNMIGTVFSASLVAYSFAKLRWKGRDIWFIVMLATMMLPSQVTQIPLFVLYKKLGWLNTYYPLVVGSFFGGGAFNIFLLRQFFSTLPNELSEAAKVDGCSEMRIFLNIVLPLCKPALATIAIFSFMGSWNDFFGPLIYLTEPQKYTIALGLRAFQGYSGVQWNLLMAASVVTALPTLILFFCFQNYFVKGITLTGIKG</sequence>
<evidence type="ECO:0000256" key="4">
    <source>
        <dbReference type="ARBA" id="ARBA00022692"/>
    </source>
</evidence>
<organism evidence="9 10">
    <name type="scientific">Gallintestinimicrobium propionicum</name>
    <dbReference type="NCBI Taxonomy" id="2981770"/>
    <lineage>
        <taxon>Bacteria</taxon>
        <taxon>Bacillati</taxon>
        <taxon>Bacillota</taxon>
        <taxon>Clostridia</taxon>
        <taxon>Lachnospirales</taxon>
        <taxon>Lachnospiraceae</taxon>
        <taxon>Gallintestinimicrobium</taxon>
    </lineage>
</organism>